<feature type="domain" description="DUF1996" evidence="2">
    <location>
        <begin position="22"/>
        <end position="262"/>
    </location>
</feature>
<protein>
    <recommendedName>
        <fullName evidence="2">DUF1996 domain-containing protein</fullName>
    </recommendedName>
</protein>
<accession>A0A4P9X7K5</accession>
<dbReference type="OrthoDB" id="2138964at2759"/>
<reference evidence="4" key="1">
    <citation type="journal article" date="2018" name="Nat. Microbiol.">
        <title>Leveraging single-cell genomics to expand the fungal tree of life.</title>
        <authorList>
            <person name="Ahrendt S.R."/>
            <person name="Quandt C.A."/>
            <person name="Ciobanu D."/>
            <person name="Clum A."/>
            <person name="Salamov A."/>
            <person name="Andreopoulos B."/>
            <person name="Cheng J.F."/>
            <person name="Woyke T."/>
            <person name="Pelin A."/>
            <person name="Henrissat B."/>
            <person name="Reynolds N.K."/>
            <person name="Benny G.L."/>
            <person name="Smith M.E."/>
            <person name="James T.Y."/>
            <person name="Grigoriev I.V."/>
        </authorList>
    </citation>
    <scope>NUCLEOTIDE SEQUENCE [LARGE SCALE GENOMIC DNA]</scope>
    <source>
        <strain evidence="4">ATCC 52028</strain>
    </source>
</reference>
<sequence>MLPGSLADFTITHYETSTQRIDPIVFEGQAAAHVHSFVGASGYSTKATVDDLSKSECVSGTVTGDHTLYWAPTLYHYNEVDKTFTQFPLESAVTYYLSFRDMENGKPVNPEGNDIKPFPRGMRVTAGDAKNFKPFENPIVGRGFGFKCIPKNQEPSKESTREIPQVDNCEKLRLEITFPSCSKDLSILGGKEDHATHLVYPEAVGALSSGKCPASHPIRLPTVFHEWVYDVSKVSNVGGGRWVLSNGDTVGYSLHADMILNWDEELLAKAINDPSLGFDVNLDANKSVFAGKTISLDEAQKCKNKGKVVYPNEEARGTGTTKLYKLPGCNPIRNGPFVGQDGVTCDPTGPPPPADGSAASAAGGSATAGSTASTSAAGAQATGATAGGSASSSAVSTTSASVALSTTAPAAASTTVTPKLFRRYMGPRG</sequence>
<keyword evidence="4" id="KW-1185">Reference proteome</keyword>
<proteinExistence type="predicted"/>
<evidence type="ECO:0000256" key="1">
    <source>
        <dbReference type="SAM" id="MobiDB-lite"/>
    </source>
</evidence>
<dbReference type="InterPro" id="IPR018535">
    <property type="entry name" value="DUF1996"/>
</dbReference>
<gene>
    <name evidence="3" type="ORF">CXG81DRAFT_26120</name>
</gene>
<dbReference type="PANTHER" id="PTHR43662:SF12">
    <property type="entry name" value="DUF1996 DOMAIN-CONTAINING PROTEIN-RELATED"/>
    <property type="match status" value="1"/>
</dbReference>
<name>A0A4P9X7K5_9FUNG</name>
<evidence type="ECO:0000313" key="3">
    <source>
        <dbReference type="EMBL" id="RKP01202.1"/>
    </source>
</evidence>
<feature type="region of interest" description="Disordered" evidence="1">
    <location>
        <begin position="340"/>
        <end position="413"/>
    </location>
</feature>
<feature type="compositionally biased region" description="Low complexity" evidence="1">
    <location>
        <begin position="355"/>
        <end position="413"/>
    </location>
</feature>
<dbReference type="AlphaFoldDB" id="A0A4P9X7K5"/>
<evidence type="ECO:0000313" key="4">
    <source>
        <dbReference type="Proteomes" id="UP000274922"/>
    </source>
</evidence>
<dbReference type="Proteomes" id="UP000274922">
    <property type="component" value="Unassembled WGS sequence"/>
</dbReference>
<dbReference type="Pfam" id="PF09362">
    <property type="entry name" value="DUF1996"/>
    <property type="match status" value="1"/>
</dbReference>
<evidence type="ECO:0000259" key="2">
    <source>
        <dbReference type="Pfam" id="PF09362"/>
    </source>
</evidence>
<dbReference type="PANTHER" id="PTHR43662">
    <property type="match status" value="1"/>
</dbReference>
<dbReference type="STRING" id="1555241.A0A4P9X7K5"/>
<dbReference type="EMBL" id="ML014181">
    <property type="protein sequence ID" value="RKP01202.1"/>
    <property type="molecule type" value="Genomic_DNA"/>
</dbReference>
<organism evidence="3 4">
    <name type="scientific">Caulochytrium protostelioides</name>
    <dbReference type="NCBI Taxonomy" id="1555241"/>
    <lineage>
        <taxon>Eukaryota</taxon>
        <taxon>Fungi</taxon>
        <taxon>Fungi incertae sedis</taxon>
        <taxon>Chytridiomycota</taxon>
        <taxon>Chytridiomycota incertae sedis</taxon>
        <taxon>Chytridiomycetes</taxon>
        <taxon>Caulochytriales</taxon>
        <taxon>Caulochytriaceae</taxon>
        <taxon>Caulochytrium</taxon>
    </lineage>
</organism>